<dbReference type="STRING" id="451379.A0A158R5Z3"/>
<keyword evidence="3 14" id="KW-0732">Signal</keyword>
<dbReference type="InterPro" id="IPR003599">
    <property type="entry name" value="Ig_sub"/>
</dbReference>
<dbReference type="PROSITE" id="PS50082">
    <property type="entry name" value="WD_REPEATS_2"/>
    <property type="match status" value="2"/>
</dbReference>
<comment type="similarity">
    <text evidence="11">Belongs to the sidekick family.</text>
</comment>
<feature type="signal peptide" evidence="14">
    <location>
        <begin position="1"/>
        <end position="20"/>
    </location>
</feature>
<dbReference type="InterPro" id="IPR018391">
    <property type="entry name" value="PQQ_b-propeller_rpt"/>
</dbReference>
<dbReference type="InterPro" id="IPR015943">
    <property type="entry name" value="WD40/YVTN_repeat-like_dom_sf"/>
</dbReference>
<evidence type="ECO:0000256" key="12">
    <source>
        <dbReference type="PROSITE-ProRule" id="PRU00221"/>
    </source>
</evidence>
<keyword evidence="17" id="KW-1185">Reference proteome</keyword>
<dbReference type="PROSITE" id="PS50835">
    <property type="entry name" value="IG_LIKE"/>
    <property type="match status" value="4"/>
</dbReference>
<evidence type="ECO:0000259" key="16">
    <source>
        <dbReference type="PROSITE" id="PS50853"/>
    </source>
</evidence>
<dbReference type="SMART" id="SM00564">
    <property type="entry name" value="PQQ"/>
    <property type="match status" value="2"/>
</dbReference>
<dbReference type="Pfam" id="PF25168">
    <property type="entry name" value="Beta-prop_WDR36-Utp21_2nd"/>
    <property type="match status" value="1"/>
</dbReference>
<dbReference type="SMART" id="SM00320">
    <property type="entry name" value="WD40"/>
    <property type="match status" value="8"/>
</dbReference>
<evidence type="ECO:0000256" key="9">
    <source>
        <dbReference type="ARBA" id="ARBA00023180"/>
    </source>
</evidence>
<feature type="domain" description="Fibronectin type-III" evidence="16">
    <location>
        <begin position="1409"/>
        <end position="1508"/>
    </location>
</feature>
<dbReference type="SUPFAM" id="SSF63829">
    <property type="entry name" value="Calcium-dependent phosphotriesterase"/>
    <property type="match status" value="1"/>
</dbReference>
<keyword evidence="6 13" id="KW-1133">Transmembrane helix</keyword>
<dbReference type="GO" id="GO:0016020">
    <property type="term" value="C:membrane"/>
    <property type="evidence" value="ECO:0007669"/>
    <property type="project" value="UniProtKB-SubCell"/>
</dbReference>
<evidence type="ECO:0000313" key="18">
    <source>
        <dbReference type="WBParaSite" id="SMUV_0000877201-mRNA-1"/>
    </source>
</evidence>
<feature type="domain" description="Fibronectin type-III" evidence="16">
    <location>
        <begin position="1513"/>
        <end position="1613"/>
    </location>
</feature>
<dbReference type="Pfam" id="PF07679">
    <property type="entry name" value="I-set"/>
    <property type="match status" value="2"/>
</dbReference>
<sequence>MLTWLLISCLHVLLVCLVNSEFIGELLDVSIAGNSKVTKEEGDQLRLECRVNKLFDIRIQWVRNGNILPYNESVLLIDHLKLTDFGEYYCTASDIVGTVLSASVKVVVLYFHGFIEDSKRKIVVPLNHGFIIEAPRLNASEEILDLVTWRWFKQNEELLPGNDCEAYVTLSGDLVVLKPACAERSYYASVSYKNSSFVSQAQIVSNDYSDPSEQRFHIFYGPKDKDVIREESSTVSFECFPNQLDQSVVVQWTSDTDLPSKTFVMKNYNTRLKINASFNWFKGNMLKIICEATLRDTHKERKIAILQIFEKPQVFLSNGLDKKILSKQVGENVVVSCIASGYPKPRVQWLYNGKVVSNATLLRLSDIKPVDFGYYQCKATNLVATVIDTVWIRNANSGSAFVRLHDDTGTEKPQLVYVSPNITASIGDSVELSCRFSNAPQFLVWKFFGEQLKSGKKYEISGRILKIRTVHSDDVGLYTCVAENQFGLAEGYVYLDIKVDFIEYGPTNTSILIGSDVEMQCKIRNTYKNRNDLSISWLSPNGPIQYGGNTAVLHGISINNNGTLSIQGVRPENIGMYTCIVRIGSSEQQMSAWLKVIEKPSPPPAVKAELLNETNRATVNVSWKQGFDGNSPLIKHIVEMRSLGPTGLWSDWEIVVENIPAEFCCTARIDNLKPSSTVEFRVIAVNRYGQGKPSLSSNNVTTPQQPPAAAPRNVVVNSQTSSSLLVKWQPPLPEQWNGNILGYIVRYRLANYAGLNWIHKNISDGGQRSVVLDHLITWREYEVQVAAYNHQGMGVFSKSLYVTTLEGVPTQSPKNVAVKPLNSTAVIVSFSPPDPQMVPGFKKGYKVDFWKGPVKIDNHYRQVNLPPDDNSVSEIISGLEKFESYNVTVLCYTSPGDGPRSDAVEVKTMEDVPEAVSSIRFENLLFGSVDLITEYVVSYYADDDTTEPIHSHVVDGGSTNITLEKLTPSTHYIVKIQAFTTVGGGPIAETKFISGVPPELPEKPAQIKVSDIGSRNVTISFVPGFDGHSFIQKWIVEGKMSSSSSFQHIFEIKAPKARSFVVQNLRPFTTYQLRVVAENVRGKSAPSEISNPFTTLAAEPEVAPEILFAEPVTATSVSIVWSPLRTVQWNGYPKGYLILYKAKFSEHDTIWKETRVSSNKISDFVLSDLRPFTTYQIILIAENSVGRSKRSEISIVKTYEDVPSSAPTEVELDLSIPKTGTIFWKPIDSLSANGIITGYQIRLIPEEERYRSEFSQLKKVDKSANQATFTNLKPFMEYRAFVCAFTIVGLGPENSSASSQTAEDLPGEPCNVGFSYVSETEVRLKWNPPLNQNGRITNYEIAYWEYGSEKEATKIELPFNVYGFSGTGLRRLSHYKFAVSARTSVGWGTKAVVSVYTGNNTSLPLVSSTPEQDNAIPQSSKEIYFKWEIPMVFDGNDELNLVRFVDVQYRSDSSNWIHLTNPVSGTKNSAVISRLQPNTAYQVRIRFNTDFEQSLWSSASEWIHTLSDVPSAAPAMLQASPVESSSLLLNWAVPLKECWNSDEIRFLVSYRVYFSNDSFTTEEVKMMNQSASEFQHILRKLKSFNHYIVRVQAINDFGAGPYSSPSFAYVGYSIPKDKVQGVVADAVTSTKIIVKWDLWNDDSEDVISGFKIRYVPVLPVLSVSTNDACEELFVSENNSVILTDLRKFTEYQISISAYNRAGEGEANTIRARTLEDLPGPVSALSFSDVLLDSVNVTWEAPAEPNGKILGYLVNYTANSFRVRRLLLIYFNFLFYLFLSEFKKETKQKTTSTYLVAAGLEPNATYIFSVRAETHVGYGREIIGNVSISPAPGCPNPPSKPRLLPGQISVGLEWLDGSPGDGPIKGYIVQAKRVAHSRDLQKPLLSDGVKNDEYVVPSRHEHVIGEWITLANVQGQEGHCEIVYHQLEASSFYVFRVFARNSRGAGFGSPESDQLYVPALLPDDPFYTKWWFIVMIALVIFVIIVIVVAFLCVTGSRYKYAKRESSIGSPDASGDHVVDYEMKTSHKNFAHSRRCRPNTNSFFDPDEPPAYGSIDDSVEPRNACDSLATDVISAKGSRFLLESGFGRPCSNSTSNYEPILTSTSNCTNRFDFDDTQEQESNIAQHYDQEDFHKIPWKRAREEALAEANFLRQSRPVSCISNHSDIMQLTPLHNMHGSSVINGTSAIRGERLLEVMERHDSRLFASYKTLGGVCSAVPPCFRRLPTKRRITSVLVALGNVVVQYSAERLRLVSISDVLPGQIQCIAADKRYVYAAVGNRVAVLHLSRKVKRWIVGDDGIKFMLPFGDSLIVVNEENSIDVFDVLSGTRLLEIDFCNSFQISALCHPATYLNKIILGSSQGGLRLVNVKTGKLVHEFQTTFSGTITVLEQTPAIDVVAIGVSTGSIYLHNIKYDKSIAVFQQDSVVTALGFRTDGVEVMVSGSSTGSIALWDLNKKILIGQIPDAHDDCITSSYFLASEPLMVTTGADNAMKTWIFDMGDGMPRQLILLEGHSKPVTTVVFHENNSVFSASLDGTLRSFSVKRDTERQKLGSAGLISRARAKKSGKNFDAVSLDPIEELAMGHHREAAWDNIICRHVNTALVTTWTSRNQRLGSHKLLHKRFKTDLSLLNAIATSVFVTSCGNYAVIGYSSGHIDCFNVESGIFRKTFIRSEEIDTAHDSAVCGVVCDSINKQMVSGEEEGIIRFWSFMSAKLKSELKVPLPIARFRMSKNNSLLAVAVSDGSIGIIDVICRRVVRIIENAHIPDIRVLEFSPDSKWLVSANITGELKVWDLVTQNLIDVLRCDSPCISASFSPQGEYLATAHEGQLAIYLWANKTLFAADVNVVALPRDYDPDLPLCSQDEIIPHSADTAMDSSDDTHESSDLIVFSGIAAPRWANLPNLDIIKDRNKPIEPAKKPKAAPFFLSSTPTLEGFEFEKVEEESYEERKILLAKRSMLEIETSFAKSLTSADTDEQFLDIFRSLKEMSLSSIDFQIRSLPISSVKPFLKMLYVVAKTRRDFELLQAYLSAFLRTHRCKLWNDIVDIDGLIVALRQEIKNAWDSFDTLLKEDFSIIKWINSALL</sequence>
<dbReference type="Pfam" id="PF04192">
    <property type="entry name" value="Utp21"/>
    <property type="match status" value="1"/>
</dbReference>
<feature type="domain" description="Ig-like" evidence="15">
    <location>
        <begin position="27"/>
        <end position="107"/>
    </location>
</feature>
<dbReference type="InterPro" id="IPR001680">
    <property type="entry name" value="WD40_rpt"/>
</dbReference>
<feature type="domain" description="Fibronectin type-III" evidence="16">
    <location>
        <begin position="912"/>
        <end position="999"/>
    </location>
</feature>
<dbReference type="PROSITE" id="PS50853">
    <property type="entry name" value="FN3"/>
    <property type="match status" value="12"/>
</dbReference>
<evidence type="ECO:0000259" key="15">
    <source>
        <dbReference type="PROSITE" id="PS50835"/>
    </source>
</evidence>
<evidence type="ECO:0000256" key="2">
    <source>
        <dbReference type="ARBA" id="ARBA00022692"/>
    </source>
</evidence>
<evidence type="ECO:0000313" key="17">
    <source>
        <dbReference type="Proteomes" id="UP000046393"/>
    </source>
</evidence>
<dbReference type="InterPro" id="IPR003598">
    <property type="entry name" value="Ig_sub2"/>
</dbReference>
<dbReference type="SMART" id="SM00409">
    <property type="entry name" value="IG"/>
    <property type="match status" value="4"/>
</dbReference>
<reference evidence="18" key="1">
    <citation type="submission" date="2016-04" db="UniProtKB">
        <authorList>
            <consortium name="WormBaseParasite"/>
        </authorList>
    </citation>
    <scope>IDENTIFICATION</scope>
</reference>
<dbReference type="InterPro" id="IPR036179">
    <property type="entry name" value="Ig-like_dom_sf"/>
</dbReference>
<dbReference type="GO" id="GO:0007155">
    <property type="term" value="P:cell adhesion"/>
    <property type="evidence" value="ECO:0007669"/>
    <property type="project" value="UniProtKB-KW"/>
</dbReference>
<dbReference type="Gene3D" id="2.60.40.10">
    <property type="entry name" value="Immunoglobulins"/>
    <property type="match status" value="17"/>
</dbReference>
<dbReference type="Proteomes" id="UP000046393">
    <property type="component" value="Unplaced"/>
</dbReference>
<dbReference type="InterPro" id="IPR013783">
    <property type="entry name" value="Ig-like_fold"/>
</dbReference>
<protein>
    <submittedName>
        <fullName evidence="18">Receptor protein-tyrosine kinase</fullName>
    </submittedName>
</protein>
<dbReference type="PROSITE" id="PS50294">
    <property type="entry name" value="WD_REPEATS_REGION"/>
    <property type="match status" value="1"/>
</dbReference>
<evidence type="ECO:0000256" key="1">
    <source>
        <dbReference type="ARBA" id="ARBA00004479"/>
    </source>
</evidence>
<organism evidence="17 18">
    <name type="scientific">Syphacia muris</name>
    <dbReference type="NCBI Taxonomy" id="451379"/>
    <lineage>
        <taxon>Eukaryota</taxon>
        <taxon>Metazoa</taxon>
        <taxon>Ecdysozoa</taxon>
        <taxon>Nematoda</taxon>
        <taxon>Chromadorea</taxon>
        <taxon>Rhabditida</taxon>
        <taxon>Spirurina</taxon>
        <taxon>Oxyuridomorpha</taxon>
        <taxon>Oxyuroidea</taxon>
        <taxon>Oxyuridae</taxon>
        <taxon>Syphacia</taxon>
    </lineage>
</organism>
<dbReference type="Gene3D" id="2.130.10.10">
    <property type="entry name" value="YVTN repeat-like/Quinoprotein amine dehydrogenase"/>
    <property type="match status" value="2"/>
</dbReference>
<feature type="domain" description="Fibronectin type-III" evidence="16">
    <location>
        <begin position="1103"/>
        <end position="1201"/>
    </location>
</feature>
<evidence type="ECO:0000256" key="4">
    <source>
        <dbReference type="ARBA" id="ARBA00022737"/>
    </source>
</evidence>
<feature type="transmembrane region" description="Helical" evidence="13">
    <location>
        <begin position="1969"/>
        <end position="1992"/>
    </location>
</feature>
<dbReference type="SUPFAM" id="SSF49265">
    <property type="entry name" value="Fibronectin type III"/>
    <property type="match status" value="8"/>
</dbReference>
<keyword evidence="9" id="KW-0325">Glycoprotein</keyword>
<feature type="domain" description="Fibronectin type-III" evidence="16">
    <location>
        <begin position="1308"/>
        <end position="1404"/>
    </location>
</feature>
<dbReference type="InterPro" id="IPR003961">
    <property type="entry name" value="FN3_dom"/>
</dbReference>
<dbReference type="GO" id="GO:0034388">
    <property type="term" value="C:Pwp2p-containing subcomplex of 90S preribosome"/>
    <property type="evidence" value="ECO:0007669"/>
    <property type="project" value="TreeGrafter"/>
</dbReference>
<feature type="domain" description="Fibronectin type-III" evidence="16">
    <location>
        <begin position="710"/>
        <end position="807"/>
    </location>
</feature>
<feature type="domain" description="Fibronectin type-III" evidence="16">
    <location>
        <begin position="1618"/>
        <end position="1717"/>
    </location>
</feature>
<dbReference type="CDD" id="cd00096">
    <property type="entry name" value="Ig"/>
    <property type="match status" value="1"/>
</dbReference>
<dbReference type="InterPro" id="IPR059157">
    <property type="entry name" value="WDR36-Utp21_N"/>
</dbReference>
<dbReference type="InterPro" id="IPR013098">
    <property type="entry name" value="Ig_I-set"/>
</dbReference>
<dbReference type="InterPro" id="IPR036116">
    <property type="entry name" value="FN3_sf"/>
</dbReference>
<keyword evidence="7 13" id="KW-0472">Membrane</keyword>
<keyword evidence="12" id="KW-0853">WD repeat</keyword>
<dbReference type="SUPFAM" id="SSF50998">
    <property type="entry name" value="Quinoprotein alcohol dehydrogenase-like"/>
    <property type="match status" value="1"/>
</dbReference>
<proteinExistence type="inferred from homology"/>
<feature type="repeat" description="WD" evidence="12">
    <location>
        <begin position="2756"/>
        <end position="2797"/>
    </location>
</feature>
<feature type="transmembrane region" description="Helical" evidence="13">
    <location>
        <begin position="2623"/>
        <end position="2644"/>
    </location>
</feature>
<accession>A0A158R5Z3</accession>
<dbReference type="InterPro" id="IPR007319">
    <property type="entry name" value="WDR36/Utp21_C"/>
</dbReference>
<dbReference type="PANTHER" id="PTHR22840:SF12">
    <property type="entry name" value="WD REPEAT-CONTAINING PROTEIN 36"/>
    <property type="match status" value="1"/>
</dbReference>
<feature type="domain" description="Ig-like" evidence="15">
    <location>
        <begin position="514"/>
        <end position="591"/>
    </location>
</feature>
<name>A0A158R5Z3_9BILA</name>
<dbReference type="InterPro" id="IPR007110">
    <property type="entry name" value="Ig-like_dom"/>
</dbReference>
<keyword evidence="8" id="KW-1015">Disulfide bond</keyword>
<dbReference type="FunFam" id="2.60.40.10:FF:000158">
    <property type="entry name" value="Sidekick cell adhesion molecule 2"/>
    <property type="match status" value="1"/>
</dbReference>
<feature type="domain" description="Fibronectin type-III" evidence="16">
    <location>
        <begin position="1720"/>
        <end position="1832"/>
    </location>
</feature>
<dbReference type="Pfam" id="PF25171">
    <property type="entry name" value="Beta-prop_WDR36-Utp21_1st"/>
    <property type="match status" value="1"/>
</dbReference>
<evidence type="ECO:0000256" key="13">
    <source>
        <dbReference type="SAM" id="Phobius"/>
    </source>
</evidence>
<feature type="chain" id="PRO_5007631490" evidence="14">
    <location>
        <begin position="21"/>
        <end position="3078"/>
    </location>
</feature>
<dbReference type="SUPFAM" id="SSF48726">
    <property type="entry name" value="Immunoglobulin"/>
    <property type="match status" value="4"/>
</dbReference>
<dbReference type="Pfam" id="PF13927">
    <property type="entry name" value="Ig_3"/>
    <property type="match status" value="1"/>
</dbReference>
<dbReference type="Pfam" id="PF00041">
    <property type="entry name" value="fn3"/>
    <property type="match status" value="11"/>
</dbReference>
<comment type="subcellular location">
    <subcellularLocation>
        <location evidence="1">Membrane</location>
        <topology evidence="1">Single-pass type I membrane protein</topology>
    </subcellularLocation>
</comment>
<dbReference type="GO" id="GO:0032040">
    <property type="term" value="C:small-subunit processome"/>
    <property type="evidence" value="ECO:0007669"/>
    <property type="project" value="InterPro"/>
</dbReference>
<feature type="domain" description="Fibronectin type-III" evidence="16">
    <location>
        <begin position="1003"/>
        <end position="1098"/>
    </location>
</feature>
<dbReference type="CDD" id="cd00063">
    <property type="entry name" value="FN3"/>
    <property type="match status" value="13"/>
</dbReference>
<keyword evidence="10" id="KW-0393">Immunoglobulin domain</keyword>
<dbReference type="WBParaSite" id="SMUV_0000877201-mRNA-1">
    <property type="protein sequence ID" value="SMUV_0000877201-mRNA-1"/>
    <property type="gene ID" value="SMUV_0000877201"/>
</dbReference>
<evidence type="ECO:0000256" key="14">
    <source>
        <dbReference type="SAM" id="SignalP"/>
    </source>
</evidence>
<keyword evidence="5" id="KW-0130">Cell adhesion</keyword>
<feature type="domain" description="Ig-like" evidence="15">
    <location>
        <begin position="413"/>
        <end position="500"/>
    </location>
</feature>
<dbReference type="InterPro" id="IPR011047">
    <property type="entry name" value="Quinoprotein_ADH-like_sf"/>
</dbReference>
<feature type="domain" description="Fibronectin type-III" evidence="16">
    <location>
        <begin position="812"/>
        <end position="911"/>
    </location>
</feature>
<dbReference type="FunFam" id="2.60.40.10:FF:000028">
    <property type="entry name" value="Neuronal cell adhesion molecule"/>
    <property type="match status" value="1"/>
</dbReference>
<evidence type="ECO:0000256" key="8">
    <source>
        <dbReference type="ARBA" id="ARBA00023157"/>
    </source>
</evidence>
<evidence type="ECO:0000256" key="10">
    <source>
        <dbReference type="ARBA" id="ARBA00023319"/>
    </source>
</evidence>
<dbReference type="SMART" id="SM00060">
    <property type="entry name" value="FN3"/>
    <property type="match status" value="13"/>
</dbReference>
<evidence type="ECO:0000256" key="11">
    <source>
        <dbReference type="ARBA" id="ARBA00061621"/>
    </source>
</evidence>
<feature type="repeat" description="WD" evidence="12">
    <location>
        <begin position="2506"/>
        <end position="2546"/>
    </location>
</feature>
<dbReference type="GO" id="GO:0006364">
    <property type="term" value="P:rRNA processing"/>
    <property type="evidence" value="ECO:0007669"/>
    <property type="project" value="InterPro"/>
</dbReference>
<evidence type="ECO:0000256" key="3">
    <source>
        <dbReference type="ARBA" id="ARBA00022729"/>
    </source>
</evidence>
<feature type="domain" description="Ig-like" evidence="15">
    <location>
        <begin position="312"/>
        <end position="388"/>
    </location>
</feature>
<evidence type="ECO:0000256" key="7">
    <source>
        <dbReference type="ARBA" id="ARBA00023136"/>
    </source>
</evidence>
<evidence type="ECO:0000256" key="6">
    <source>
        <dbReference type="ARBA" id="ARBA00022989"/>
    </source>
</evidence>
<dbReference type="SMART" id="SM00408">
    <property type="entry name" value="IGc2"/>
    <property type="match status" value="4"/>
</dbReference>
<keyword evidence="4" id="KW-0677">Repeat</keyword>
<dbReference type="PANTHER" id="PTHR22840">
    <property type="entry name" value="WD REPEAT-CONTAINING PROTEIN 36"/>
    <property type="match status" value="1"/>
</dbReference>
<feature type="domain" description="Fibronectin type-III" evidence="16">
    <location>
        <begin position="602"/>
        <end position="705"/>
    </location>
</feature>
<keyword evidence="2 13" id="KW-0812">Transmembrane</keyword>
<evidence type="ECO:0000256" key="5">
    <source>
        <dbReference type="ARBA" id="ARBA00022889"/>
    </source>
</evidence>
<feature type="domain" description="Fibronectin type-III" evidence="16">
    <location>
        <begin position="1206"/>
        <end position="1304"/>
    </location>
</feature>